<keyword evidence="3" id="KW-1185">Reference proteome</keyword>
<sequence>MLLMGVGPPLTWLAILWSDPVASGVRGPLLYGLPALASVPGLTGLSMLPLRRRTKGLILPLYLTAVILSLLYTLVVFVCVATHDCP</sequence>
<gene>
    <name evidence="2" type="ORF">HP438_04115</name>
</gene>
<dbReference type="Proteomes" id="UP000536441">
    <property type="component" value="Unassembled WGS sequence"/>
</dbReference>
<evidence type="ECO:0000313" key="2">
    <source>
        <dbReference type="EMBL" id="NUU46158.1"/>
    </source>
</evidence>
<keyword evidence="1" id="KW-0472">Membrane</keyword>
<evidence type="ECO:0000256" key="1">
    <source>
        <dbReference type="SAM" id="Phobius"/>
    </source>
</evidence>
<comment type="caution">
    <text evidence="2">The sequence shown here is derived from an EMBL/GenBank/DDBJ whole genome shotgun (WGS) entry which is preliminary data.</text>
</comment>
<dbReference type="EMBL" id="JABMCH010000054">
    <property type="protein sequence ID" value="NUU46158.1"/>
    <property type="molecule type" value="Genomic_DNA"/>
</dbReference>
<evidence type="ECO:0000313" key="3">
    <source>
        <dbReference type="Proteomes" id="UP000536441"/>
    </source>
</evidence>
<proteinExistence type="predicted"/>
<organism evidence="2 3">
    <name type="scientific">Sphingomonas zeae</name>
    <dbReference type="NCBI Taxonomy" id="1646122"/>
    <lineage>
        <taxon>Bacteria</taxon>
        <taxon>Pseudomonadati</taxon>
        <taxon>Pseudomonadota</taxon>
        <taxon>Alphaproteobacteria</taxon>
        <taxon>Sphingomonadales</taxon>
        <taxon>Sphingomonadaceae</taxon>
        <taxon>Sphingomonas</taxon>
    </lineage>
</organism>
<protein>
    <submittedName>
        <fullName evidence="2">Uncharacterized protein</fullName>
    </submittedName>
</protein>
<feature type="transmembrane region" description="Helical" evidence="1">
    <location>
        <begin position="28"/>
        <end position="48"/>
    </location>
</feature>
<reference evidence="2 3" key="1">
    <citation type="submission" date="2020-05" db="EMBL/GenBank/DDBJ databases">
        <title>Genome Sequencing of Type Strains.</title>
        <authorList>
            <person name="Lemaire J.F."/>
            <person name="Inderbitzin P."/>
            <person name="Gregorio O.A."/>
            <person name="Collins S.B."/>
            <person name="Wespe N."/>
            <person name="Knight-Connoni V."/>
        </authorList>
    </citation>
    <scope>NUCLEOTIDE SEQUENCE [LARGE SCALE GENOMIC DNA]</scope>
    <source>
        <strain evidence="2 3">DSM 100049</strain>
    </source>
</reference>
<keyword evidence="1" id="KW-0812">Transmembrane</keyword>
<dbReference type="AlphaFoldDB" id="A0A7Y6B2N3"/>
<feature type="transmembrane region" description="Helical" evidence="1">
    <location>
        <begin position="60"/>
        <end position="83"/>
    </location>
</feature>
<name>A0A7Y6B2N3_9SPHN</name>
<accession>A0A7Y6B2N3</accession>
<keyword evidence="1" id="KW-1133">Transmembrane helix</keyword>